<dbReference type="AlphaFoldDB" id="A0A1M5SA75"/>
<dbReference type="CDD" id="cd03138">
    <property type="entry name" value="GATase1_AraC_2"/>
    <property type="match status" value="1"/>
</dbReference>
<dbReference type="PANTHER" id="PTHR43130">
    <property type="entry name" value="ARAC-FAMILY TRANSCRIPTIONAL REGULATOR"/>
    <property type="match status" value="1"/>
</dbReference>
<proteinExistence type="predicted"/>
<dbReference type="InterPro" id="IPR018060">
    <property type="entry name" value="HTH_AraC"/>
</dbReference>
<dbReference type="SUPFAM" id="SSF52317">
    <property type="entry name" value="Class I glutamine amidotransferase-like"/>
    <property type="match status" value="1"/>
</dbReference>
<accession>A0A1M5SA75</accession>
<keyword evidence="2" id="KW-0804">Transcription</keyword>
<dbReference type="PROSITE" id="PS01124">
    <property type="entry name" value="HTH_ARAC_FAMILY_2"/>
    <property type="match status" value="1"/>
</dbReference>
<dbReference type="OrthoDB" id="9803764at2"/>
<gene>
    <name evidence="4" type="ORF">SAMN04488109_3832</name>
</gene>
<dbReference type="GO" id="GO:0043565">
    <property type="term" value="F:sequence-specific DNA binding"/>
    <property type="evidence" value="ECO:0007669"/>
    <property type="project" value="InterPro"/>
</dbReference>
<dbReference type="GO" id="GO:0003700">
    <property type="term" value="F:DNA-binding transcription factor activity"/>
    <property type="evidence" value="ECO:0007669"/>
    <property type="project" value="InterPro"/>
</dbReference>
<protein>
    <submittedName>
        <fullName evidence="4">Transcriptional regulator GlxA family, contains an amidase domain and an AraC-type DNA-binding HTH domain</fullName>
    </submittedName>
</protein>
<dbReference type="SUPFAM" id="SSF46689">
    <property type="entry name" value="Homeodomain-like"/>
    <property type="match status" value="2"/>
</dbReference>
<dbReference type="InterPro" id="IPR052158">
    <property type="entry name" value="INH-QAR"/>
</dbReference>
<dbReference type="Gene3D" id="1.10.10.60">
    <property type="entry name" value="Homeodomain-like"/>
    <property type="match status" value="2"/>
</dbReference>
<keyword evidence="4" id="KW-0238">DNA-binding</keyword>
<dbReference type="InterPro" id="IPR002818">
    <property type="entry name" value="DJ-1/PfpI"/>
</dbReference>
<dbReference type="Pfam" id="PF12833">
    <property type="entry name" value="HTH_18"/>
    <property type="match status" value="1"/>
</dbReference>
<dbReference type="InterPro" id="IPR009057">
    <property type="entry name" value="Homeodomain-like_sf"/>
</dbReference>
<reference evidence="4 5" key="1">
    <citation type="submission" date="2016-11" db="EMBL/GenBank/DDBJ databases">
        <authorList>
            <person name="Jaros S."/>
            <person name="Januszkiewicz K."/>
            <person name="Wedrychowicz H."/>
        </authorList>
    </citation>
    <scope>NUCLEOTIDE SEQUENCE [LARGE SCALE GENOMIC DNA]</scope>
    <source>
        <strain evidence="4 5">DSM 24574</strain>
    </source>
</reference>
<dbReference type="EMBL" id="FQWQ01000002">
    <property type="protein sequence ID" value="SHH35497.1"/>
    <property type="molecule type" value="Genomic_DNA"/>
</dbReference>
<dbReference type="PANTHER" id="PTHR43130:SF11">
    <property type="entry name" value="TRANSCRIPTIONAL REGULATORY PROTEIN"/>
    <property type="match status" value="1"/>
</dbReference>
<dbReference type="RefSeq" id="WP_073136991.1">
    <property type="nucleotide sequence ID" value="NZ_FQWQ01000002.1"/>
</dbReference>
<evidence type="ECO:0000256" key="1">
    <source>
        <dbReference type="ARBA" id="ARBA00023015"/>
    </source>
</evidence>
<dbReference type="InterPro" id="IPR029062">
    <property type="entry name" value="Class_I_gatase-like"/>
</dbReference>
<dbReference type="Pfam" id="PF01965">
    <property type="entry name" value="DJ-1_PfpI"/>
    <property type="match status" value="1"/>
</dbReference>
<keyword evidence="5" id="KW-1185">Reference proteome</keyword>
<name>A0A1M5SA75_9BACT</name>
<evidence type="ECO:0000259" key="3">
    <source>
        <dbReference type="PROSITE" id="PS01124"/>
    </source>
</evidence>
<dbReference type="STRING" id="947013.SAMN04488109_3832"/>
<sequence>MKHISILVPRGHTSLVNIEGSHQIFSELNVFLNELGRAPMFTVQLVGIEKGTSQRNGLFTIAPHVLIRDVKKTDLIVIPSVHGDQKQAMEMNAEFIPWIKSQYAQGASVASLCLGAFFLASTGLLDDKPCATHWKMASAFRQMFPQVNLMDNKIITEKDRIYTSGGAYSYLNLILYLVERMAGRDIAVLASKSYAIDIDRQSQSPFIIFEGQKSHQDEPIKQVQAFIEGNYQDRITVDKLSHQFALGRRSFERRFKKATGNTVMEYIQRIKIEAAKRDFETSGKNINEVIYDVGYTDTKAFRTIFKKITGLTPVEYRNKYNKLEVTV</sequence>
<evidence type="ECO:0000256" key="2">
    <source>
        <dbReference type="ARBA" id="ARBA00023163"/>
    </source>
</evidence>
<dbReference type="Proteomes" id="UP000184212">
    <property type="component" value="Unassembled WGS sequence"/>
</dbReference>
<feature type="domain" description="HTH araC/xylS-type" evidence="3">
    <location>
        <begin position="221"/>
        <end position="319"/>
    </location>
</feature>
<evidence type="ECO:0000313" key="4">
    <source>
        <dbReference type="EMBL" id="SHH35497.1"/>
    </source>
</evidence>
<evidence type="ECO:0000313" key="5">
    <source>
        <dbReference type="Proteomes" id="UP000184212"/>
    </source>
</evidence>
<keyword evidence="1" id="KW-0805">Transcription regulation</keyword>
<organism evidence="4 5">
    <name type="scientific">Chryseolinea serpens</name>
    <dbReference type="NCBI Taxonomy" id="947013"/>
    <lineage>
        <taxon>Bacteria</taxon>
        <taxon>Pseudomonadati</taxon>
        <taxon>Bacteroidota</taxon>
        <taxon>Cytophagia</taxon>
        <taxon>Cytophagales</taxon>
        <taxon>Fulvivirgaceae</taxon>
        <taxon>Chryseolinea</taxon>
    </lineage>
</organism>
<dbReference type="SMART" id="SM00342">
    <property type="entry name" value="HTH_ARAC"/>
    <property type="match status" value="1"/>
</dbReference>
<dbReference type="Gene3D" id="3.40.50.880">
    <property type="match status" value="1"/>
</dbReference>